<evidence type="ECO:0000259" key="5">
    <source>
        <dbReference type="PROSITE" id="PS50937"/>
    </source>
</evidence>
<accession>A0ABN6H5I8</accession>
<dbReference type="SMART" id="SM00422">
    <property type="entry name" value="HTH_MERR"/>
    <property type="match status" value="1"/>
</dbReference>
<evidence type="ECO:0000256" key="3">
    <source>
        <dbReference type="ARBA" id="ARBA00023125"/>
    </source>
</evidence>
<keyword evidence="3" id="KW-0238">DNA-binding</keyword>
<dbReference type="Pfam" id="PF13411">
    <property type="entry name" value="MerR_1"/>
    <property type="match status" value="1"/>
</dbReference>
<proteinExistence type="predicted"/>
<keyword evidence="4" id="KW-0804">Transcription</keyword>
<dbReference type="EMBL" id="AP024702">
    <property type="protein sequence ID" value="BCX47679.1"/>
    <property type="molecule type" value="Genomic_DNA"/>
</dbReference>
<dbReference type="InterPro" id="IPR047057">
    <property type="entry name" value="MerR_fam"/>
</dbReference>
<dbReference type="PROSITE" id="PS50937">
    <property type="entry name" value="HTH_MERR_2"/>
    <property type="match status" value="1"/>
</dbReference>
<sequence>MSDIESDQSANEELFGTATVVARTGLTAARIRMWEKRYGAVEPQRTETKRRLYTREDLQRLSLLRSLTDAGHAINRIAAHPLDRLRSLAAEEAEVVRRSQPTADSRVLVVSETGNALLGDDSSVDFEWSCPFATLQDALDSPAVPGADLLLIETDTLFEETLDSARLLAERTGARRTLIAYRFATRELEQSVRGDNPDVILLHGQRDAGRLRRECVFQLEALTGRSDMPDAGAIPERLFGSAQLAKLANISTAVDCECPRHLAELLKGLSAFESYSEACEDRNKDDALVHAYLHRTTAQARRSMEDALQHLLKAEGIELG</sequence>
<dbReference type="RefSeq" id="WP_338689996.1">
    <property type="nucleotide sequence ID" value="NZ_AP024702.1"/>
</dbReference>
<organism evidence="6 7">
    <name type="scientific">Haloferula helveola</name>
    <dbReference type="NCBI Taxonomy" id="490095"/>
    <lineage>
        <taxon>Bacteria</taxon>
        <taxon>Pseudomonadati</taxon>
        <taxon>Verrucomicrobiota</taxon>
        <taxon>Verrucomicrobiia</taxon>
        <taxon>Verrucomicrobiales</taxon>
        <taxon>Verrucomicrobiaceae</taxon>
        <taxon>Haloferula</taxon>
    </lineage>
</organism>
<reference evidence="6 7" key="1">
    <citation type="submission" date="2021-06" db="EMBL/GenBank/DDBJ databases">
        <title>Complete genome of Haloferula helveola possessing various polysaccharide degrading enzymes.</title>
        <authorList>
            <person name="Takami H."/>
            <person name="Huang C."/>
            <person name="Hamasaki K."/>
        </authorList>
    </citation>
    <scope>NUCLEOTIDE SEQUENCE [LARGE SCALE GENOMIC DNA]</scope>
    <source>
        <strain evidence="6 7">CN-1</strain>
    </source>
</reference>
<gene>
    <name evidence="6" type="ORF">HAHE_15870</name>
</gene>
<dbReference type="InterPro" id="IPR000551">
    <property type="entry name" value="MerR-type_HTH_dom"/>
</dbReference>
<evidence type="ECO:0000256" key="2">
    <source>
        <dbReference type="ARBA" id="ARBA00023015"/>
    </source>
</evidence>
<keyword evidence="2" id="KW-0805">Transcription regulation</keyword>
<evidence type="ECO:0000313" key="6">
    <source>
        <dbReference type="EMBL" id="BCX47679.1"/>
    </source>
</evidence>
<keyword evidence="7" id="KW-1185">Reference proteome</keyword>
<evidence type="ECO:0000256" key="1">
    <source>
        <dbReference type="ARBA" id="ARBA00022491"/>
    </source>
</evidence>
<dbReference type="PANTHER" id="PTHR30204:SF69">
    <property type="entry name" value="MERR-FAMILY TRANSCRIPTIONAL REGULATOR"/>
    <property type="match status" value="1"/>
</dbReference>
<dbReference type="Gene3D" id="1.10.1660.10">
    <property type="match status" value="1"/>
</dbReference>
<evidence type="ECO:0000256" key="4">
    <source>
        <dbReference type="ARBA" id="ARBA00023163"/>
    </source>
</evidence>
<protein>
    <submittedName>
        <fullName evidence="6">MerR family transcriptional regulator protein</fullName>
    </submittedName>
</protein>
<dbReference type="InterPro" id="IPR009061">
    <property type="entry name" value="DNA-bd_dom_put_sf"/>
</dbReference>
<dbReference type="PANTHER" id="PTHR30204">
    <property type="entry name" value="REDOX-CYCLING DRUG-SENSING TRANSCRIPTIONAL ACTIVATOR SOXR"/>
    <property type="match status" value="1"/>
</dbReference>
<dbReference type="Proteomes" id="UP001374893">
    <property type="component" value="Chromosome"/>
</dbReference>
<name>A0ABN6H5I8_9BACT</name>
<keyword evidence="1" id="KW-0678">Repressor</keyword>
<evidence type="ECO:0000313" key="7">
    <source>
        <dbReference type="Proteomes" id="UP001374893"/>
    </source>
</evidence>
<dbReference type="SUPFAM" id="SSF46955">
    <property type="entry name" value="Putative DNA-binding domain"/>
    <property type="match status" value="1"/>
</dbReference>
<feature type="domain" description="HTH merR-type" evidence="5">
    <location>
        <begin position="23"/>
        <end position="83"/>
    </location>
</feature>